<keyword evidence="3" id="KW-0325">Glycoprotein</keyword>
<dbReference type="FunFam" id="2.40.10.10:FF:000002">
    <property type="entry name" value="Transmembrane protease serine"/>
    <property type="match status" value="1"/>
</dbReference>
<dbReference type="PROSITE" id="PS00134">
    <property type="entry name" value="TRYPSIN_HIS"/>
    <property type="match status" value="1"/>
</dbReference>
<evidence type="ECO:0000256" key="6">
    <source>
        <dbReference type="SAM" id="MobiDB-lite"/>
    </source>
</evidence>
<dbReference type="Pfam" id="PF00089">
    <property type="entry name" value="Trypsin"/>
    <property type="match status" value="1"/>
</dbReference>
<dbReference type="SUPFAM" id="SSF50494">
    <property type="entry name" value="Trypsin-like serine proteases"/>
    <property type="match status" value="1"/>
</dbReference>
<keyword evidence="2" id="KW-1015">Disulfide bond</keyword>
<keyword evidence="9" id="KW-1185">Reference proteome</keyword>
<evidence type="ECO:0000256" key="4">
    <source>
        <dbReference type="ARBA" id="ARBA00024195"/>
    </source>
</evidence>
<keyword evidence="5" id="KW-0378">Hydrolase</keyword>
<evidence type="ECO:0000256" key="2">
    <source>
        <dbReference type="ARBA" id="ARBA00023157"/>
    </source>
</evidence>
<evidence type="ECO:0000256" key="3">
    <source>
        <dbReference type="ARBA" id="ARBA00023180"/>
    </source>
</evidence>
<protein>
    <recommendedName>
        <fullName evidence="7">Peptidase S1 domain-containing protein</fullName>
    </recommendedName>
</protein>
<accession>A0A9N9SXV3</accession>
<sequence>MVKRKLFEKSSRLSKILHLASCINQNERENIVLSDDTIRPLEPLAEKNFNSEDQTLQHHAETSTSFIMSRNDGPNDTDQISLCASTSRRTFPLEIPPEIVSNSNKKQPNDEVPQLPTTSSMIASTIGLEDYIELSATSSSTPFSTSDVFSDDSDSDPDFELLSLSSKSSSSTDSEEEEVEENEQQNIAPSVVEWTSINEANTSQCGYDSEPLVCCGSDSDFSAISNPSTKPPKPMGRRNPTTFSRTSAIVDRSRSSAILDRKNCGFQESDKNQKLIGFIHGGQETEIDEFPWMALLGYRKGITTRWYCGGSLISHRYVLTAAHCVTDSAQMSIGKLTYIKLGAHHKTREDRHCDKANNCNNGPVITGIDSIVKHERFDPNAKAVYNDIAVIRLAEVITYTAFIRPICLPEPNEGSIESEELTVAGWGTTEHGEAAVKLMVEIPFVTRDECVAGYKRANIVLPELSESQICVGGIGGKDSCKGDSGGPLMKRSLANPLQWYQEGIVSFGSAYCGTPGVPGVYTKVSSFLSWLQSKVKE</sequence>
<dbReference type="InterPro" id="IPR051487">
    <property type="entry name" value="Ser/Thr_Proteases_Immune/Dev"/>
</dbReference>
<dbReference type="InterPro" id="IPR033116">
    <property type="entry name" value="TRYPSIN_SER"/>
</dbReference>
<feature type="domain" description="Peptidase S1" evidence="7">
    <location>
        <begin position="279"/>
        <end position="536"/>
    </location>
</feature>
<dbReference type="GO" id="GO:0004252">
    <property type="term" value="F:serine-type endopeptidase activity"/>
    <property type="evidence" value="ECO:0007669"/>
    <property type="project" value="InterPro"/>
</dbReference>
<comment type="similarity">
    <text evidence="4">Belongs to the peptidase S1 family. CLIP subfamily.</text>
</comment>
<dbReference type="PANTHER" id="PTHR24256">
    <property type="entry name" value="TRYPTASE-RELATED"/>
    <property type="match status" value="1"/>
</dbReference>
<name>A0A9N9SXV3_DIABA</name>
<dbReference type="PROSITE" id="PS00135">
    <property type="entry name" value="TRYPSIN_SER"/>
    <property type="match status" value="1"/>
</dbReference>
<dbReference type="PRINTS" id="PR00722">
    <property type="entry name" value="CHYMOTRYPSIN"/>
</dbReference>
<feature type="region of interest" description="Disordered" evidence="6">
    <location>
        <begin position="138"/>
        <end position="191"/>
    </location>
</feature>
<dbReference type="InterPro" id="IPR001314">
    <property type="entry name" value="Peptidase_S1A"/>
</dbReference>
<proteinExistence type="inferred from homology"/>
<organism evidence="8 9">
    <name type="scientific">Diabrotica balteata</name>
    <name type="common">Banded cucumber beetle</name>
    <dbReference type="NCBI Taxonomy" id="107213"/>
    <lineage>
        <taxon>Eukaryota</taxon>
        <taxon>Metazoa</taxon>
        <taxon>Ecdysozoa</taxon>
        <taxon>Arthropoda</taxon>
        <taxon>Hexapoda</taxon>
        <taxon>Insecta</taxon>
        <taxon>Pterygota</taxon>
        <taxon>Neoptera</taxon>
        <taxon>Endopterygota</taxon>
        <taxon>Coleoptera</taxon>
        <taxon>Polyphaga</taxon>
        <taxon>Cucujiformia</taxon>
        <taxon>Chrysomeloidea</taxon>
        <taxon>Chrysomelidae</taxon>
        <taxon>Galerucinae</taxon>
        <taxon>Diabroticina</taxon>
        <taxon>Diabroticites</taxon>
        <taxon>Diabrotica</taxon>
    </lineage>
</organism>
<dbReference type="InterPro" id="IPR009003">
    <property type="entry name" value="Peptidase_S1_PA"/>
</dbReference>
<evidence type="ECO:0000259" key="7">
    <source>
        <dbReference type="PROSITE" id="PS50240"/>
    </source>
</evidence>
<keyword evidence="1" id="KW-0732">Signal</keyword>
<dbReference type="PROSITE" id="PS50240">
    <property type="entry name" value="TRYPSIN_DOM"/>
    <property type="match status" value="1"/>
</dbReference>
<keyword evidence="5" id="KW-0720">Serine protease</keyword>
<dbReference type="AlphaFoldDB" id="A0A9N9SXV3"/>
<feature type="compositionally biased region" description="Acidic residues" evidence="6">
    <location>
        <begin position="149"/>
        <end position="159"/>
    </location>
</feature>
<feature type="region of interest" description="Disordered" evidence="6">
    <location>
        <begin position="96"/>
        <end position="117"/>
    </location>
</feature>
<keyword evidence="5" id="KW-0645">Protease</keyword>
<dbReference type="InterPro" id="IPR018114">
    <property type="entry name" value="TRYPSIN_HIS"/>
</dbReference>
<reference evidence="8" key="1">
    <citation type="submission" date="2022-01" db="EMBL/GenBank/DDBJ databases">
        <authorList>
            <person name="King R."/>
        </authorList>
    </citation>
    <scope>NUCLEOTIDE SEQUENCE</scope>
</reference>
<dbReference type="InterPro" id="IPR043504">
    <property type="entry name" value="Peptidase_S1_PA_chymotrypsin"/>
</dbReference>
<dbReference type="Proteomes" id="UP001153709">
    <property type="component" value="Chromosome 4"/>
</dbReference>
<evidence type="ECO:0000256" key="1">
    <source>
        <dbReference type="ARBA" id="ARBA00022729"/>
    </source>
</evidence>
<evidence type="ECO:0000256" key="5">
    <source>
        <dbReference type="RuleBase" id="RU363034"/>
    </source>
</evidence>
<dbReference type="SMART" id="SM00020">
    <property type="entry name" value="Tryp_SPc"/>
    <property type="match status" value="1"/>
</dbReference>
<dbReference type="EMBL" id="OU898279">
    <property type="protein sequence ID" value="CAG9832916.1"/>
    <property type="molecule type" value="Genomic_DNA"/>
</dbReference>
<dbReference type="GO" id="GO:0006508">
    <property type="term" value="P:proteolysis"/>
    <property type="evidence" value="ECO:0007669"/>
    <property type="project" value="UniProtKB-KW"/>
</dbReference>
<evidence type="ECO:0000313" key="9">
    <source>
        <dbReference type="Proteomes" id="UP001153709"/>
    </source>
</evidence>
<gene>
    <name evidence="8" type="ORF">DIABBA_LOCUS6357</name>
</gene>
<feature type="compositionally biased region" description="Low complexity" evidence="6">
    <location>
        <begin position="160"/>
        <end position="172"/>
    </location>
</feature>
<dbReference type="CDD" id="cd00190">
    <property type="entry name" value="Tryp_SPc"/>
    <property type="match status" value="1"/>
</dbReference>
<feature type="compositionally biased region" description="Acidic residues" evidence="6">
    <location>
        <begin position="173"/>
        <end position="183"/>
    </location>
</feature>
<dbReference type="InterPro" id="IPR001254">
    <property type="entry name" value="Trypsin_dom"/>
</dbReference>
<dbReference type="OrthoDB" id="8114044at2759"/>
<feature type="compositionally biased region" description="Low complexity" evidence="6">
    <location>
        <begin position="138"/>
        <end position="148"/>
    </location>
</feature>
<evidence type="ECO:0000313" key="8">
    <source>
        <dbReference type="EMBL" id="CAG9832916.1"/>
    </source>
</evidence>
<dbReference type="Gene3D" id="2.40.10.10">
    <property type="entry name" value="Trypsin-like serine proteases"/>
    <property type="match status" value="2"/>
</dbReference>
<dbReference type="FunFam" id="2.40.10.10:FF:000028">
    <property type="entry name" value="Serine protease easter"/>
    <property type="match status" value="1"/>
</dbReference>